<dbReference type="HOGENOM" id="CLU_035311_1_0_4"/>
<dbReference type="Proteomes" id="UP000001930">
    <property type="component" value="Chromosome II"/>
</dbReference>
<evidence type="ECO:0000259" key="1">
    <source>
        <dbReference type="Pfam" id="PF04542"/>
    </source>
</evidence>
<accession>Q2T7W3</accession>
<dbReference type="KEGG" id="bte:BTH_II0536"/>
<evidence type="ECO:0000313" key="5">
    <source>
        <dbReference type="Proteomes" id="UP000001930"/>
    </source>
</evidence>
<feature type="domain" description="DUF6596" evidence="3">
    <location>
        <begin position="192"/>
        <end position="292"/>
    </location>
</feature>
<organism evidence="4 5">
    <name type="scientific">Burkholderia thailandensis (strain ATCC 700388 / DSM 13276 / CCUG 48851 / CIP 106301 / E264)</name>
    <dbReference type="NCBI Taxonomy" id="271848"/>
    <lineage>
        <taxon>Bacteria</taxon>
        <taxon>Pseudomonadati</taxon>
        <taxon>Pseudomonadota</taxon>
        <taxon>Betaproteobacteria</taxon>
        <taxon>Burkholderiales</taxon>
        <taxon>Burkholderiaceae</taxon>
        <taxon>Burkholderia</taxon>
        <taxon>pseudomallei group</taxon>
    </lineage>
</organism>
<feature type="domain" description="RNA polymerase sigma factor 70 region 4 type 2" evidence="2">
    <location>
        <begin position="124"/>
        <end position="174"/>
    </location>
</feature>
<dbReference type="Pfam" id="PF08281">
    <property type="entry name" value="Sigma70_r4_2"/>
    <property type="match status" value="1"/>
</dbReference>
<evidence type="ECO:0000313" key="4">
    <source>
        <dbReference type="EMBL" id="ABC35253.1"/>
    </source>
</evidence>
<dbReference type="InterPro" id="IPR013249">
    <property type="entry name" value="RNA_pol_sigma70_r4_t2"/>
</dbReference>
<dbReference type="InterPro" id="IPR013325">
    <property type="entry name" value="RNA_pol_sigma_r2"/>
</dbReference>
<dbReference type="GO" id="GO:0016987">
    <property type="term" value="F:sigma factor activity"/>
    <property type="evidence" value="ECO:0007669"/>
    <property type="project" value="InterPro"/>
</dbReference>
<dbReference type="PANTHER" id="PTHR47756">
    <property type="entry name" value="BLL6612 PROTEIN-RELATED"/>
    <property type="match status" value="1"/>
</dbReference>
<dbReference type="Gene3D" id="1.10.1740.10">
    <property type="match status" value="1"/>
</dbReference>
<sequence length="422" mass="45748">MTDAVVHRAIDAVWRIEAARIIAHVARLVRDVGVAEELAQDALVAALEHWPSDGVPENPGAWLMTAAKRRALDHLRQNVLHARKREQIGLDLDALGAHVAPDVADVFEAARDDDIGDDLLRLVFTACHPVLSTDARVALTLRLLGGLTTGEIARAFLTPEPTIAQRIVRAKRTLSAAKVPFEVPRAPERAARLASVLEVIYLIFNEGHSATAGDDWMRPALTDEALRLGRVLAGLAPDESEVHGLVALMEIQASRMHARVDAQGRPVLLLDQDRSRWDPLLIRRGLAALARSEALGGASGPYALQAALAACHARARSADDTDWEQIVALYDALAQVAPSPVVELNRAVAVGMAFGPAAGLEIVDALAADPALARYHWLPSVRGDLLAKLGRRDEAQAEFRRAADMTLNAREREMLLARAMQR</sequence>
<dbReference type="Gene3D" id="1.10.10.10">
    <property type="entry name" value="Winged helix-like DNA-binding domain superfamily/Winged helix DNA-binding domain"/>
    <property type="match status" value="1"/>
</dbReference>
<reference evidence="4 5" key="1">
    <citation type="journal article" date="2005" name="BMC Genomics">
        <title>Bacterial genome adaptation to niches: divergence of the potential virulence genes in three Burkholderia species of different survival strategies.</title>
        <authorList>
            <person name="Kim H.S."/>
            <person name="Schell M.A."/>
            <person name="Yu Y."/>
            <person name="Ulrich R.L."/>
            <person name="Sarria S.H."/>
            <person name="Nierman W.C."/>
            <person name="DeShazer D."/>
        </authorList>
    </citation>
    <scope>NUCLEOTIDE SEQUENCE [LARGE SCALE GENOMIC DNA]</scope>
    <source>
        <strain evidence="5">ATCC 700388 / DSM 13276 / CCUG 48851 / CIP 106301 / E264</strain>
    </source>
</reference>
<proteinExistence type="predicted"/>
<gene>
    <name evidence="4" type="ordered locus">BTH_II0536</name>
</gene>
<dbReference type="Pfam" id="PF04542">
    <property type="entry name" value="Sigma70_r2"/>
    <property type="match status" value="1"/>
</dbReference>
<feature type="domain" description="RNA polymerase sigma-70 region 2" evidence="1">
    <location>
        <begin position="20"/>
        <end position="78"/>
    </location>
</feature>
<dbReference type="PANTHER" id="PTHR47756:SF1">
    <property type="entry name" value="BLL0085 PROTEIN"/>
    <property type="match status" value="1"/>
</dbReference>
<protein>
    <submittedName>
        <fullName evidence="4">RNA polymerase sigma-70 factor, ECF subfamily</fullName>
    </submittedName>
</protein>
<dbReference type="GO" id="GO:0003677">
    <property type="term" value="F:DNA binding"/>
    <property type="evidence" value="ECO:0007669"/>
    <property type="project" value="InterPro"/>
</dbReference>
<dbReference type="GO" id="GO:0006352">
    <property type="term" value="P:DNA-templated transcription initiation"/>
    <property type="evidence" value="ECO:0007669"/>
    <property type="project" value="InterPro"/>
</dbReference>
<dbReference type="EMBL" id="CP000085">
    <property type="protein sequence ID" value="ABC35253.1"/>
    <property type="molecule type" value="Genomic_DNA"/>
</dbReference>
<evidence type="ECO:0000259" key="3">
    <source>
        <dbReference type="Pfam" id="PF20239"/>
    </source>
</evidence>
<dbReference type="InterPro" id="IPR036388">
    <property type="entry name" value="WH-like_DNA-bd_sf"/>
</dbReference>
<name>Q2T7W3_BURTA</name>
<dbReference type="AlphaFoldDB" id="Q2T7W3"/>
<dbReference type="InterPro" id="IPR013324">
    <property type="entry name" value="RNA_pol_sigma_r3/r4-like"/>
</dbReference>
<evidence type="ECO:0000259" key="2">
    <source>
        <dbReference type="Pfam" id="PF08281"/>
    </source>
</evidence>
<dbReference type="SUPFAM" id="SSF88946">
    <property type="entry name" value="Sigma2 domain of RNA polymerase sigma factors"/>
    <property type="match status" value="1"/>
</dbReference>
<keyword evidence="5" id="KW-1185">Reference proteome</keyword>
<dbReference type="InterPro" id="IPR046531">
    <property type="entry name" value="DUF6596"/>
</dbReference>
<dbReference type="Pfam" id="PF20239">
    <property type="entry name" value="DUF6596"/>
    <property type="match status" value="1"/>
</dbReference>
<dbReference type="RefSeq" id="WP_009895575.1">
    <property type="nucleotide sequence ID" value="NC_007650.1"/>
</dbReference>
<dbReference type="InterPro" id="IPR007627">
    <property type="entry name" value="RNA_pol_sigma70_r2"/>
</dbReference>
<dbReference type="GeneID" id="45118029"/>
<dbReference type="SUPFAM" id="SSF88659">
    <property type="entry name" value="Sigma3 and sigma4 domains of RNA polymerase sigma factors"/>
    <property type="match status" value="1"/>
</dbReference>